<feature type="region of interest" description="Disordered" evidence="1">
    <location>
        <begin position="28"/>
        <end position="119"/>
    </location>
</feature>
<evidence type="ECO:0000313" key="3">
    <source>
        <dbReference type="Proteomes" id="UP000010931"/>
    </source>
</evidence>
<accession>L7FGR4</accession>
<keyword evidence="3" id="KW-1185">Reference proteome</keyword>
<proteinExistence type="predicted"/>
<dbReference type="EMBL" id="AEJB01000081">
    <property type="protein sequence ID" value="ELP70379.1"/>
    <property type="molecule type" value="Genomic_DNA"/>
</dbReference>
<organism evidence="2 3">
    <name type="scientific">Streptomyces turgidiscabies (strain Car8)</name>
    <dbReference type="NCBI Taxonomy" id="698760"/>
    <lineage>
        <taxon>Bacteria</taxon>
        <taxon>Bacillati</taxon>
        <taxon>Actinomycetota</taxon>
        <taxon>Actinomycetes</taxon>
        <taxon>Kitasatosporales</taxon>
        <taxon>Streptomycetaceae</taxon>
        <taxon>Streptomyces</taxon>
    </lineage>
</organism>
<feature type="compositionally biased region" description="Low complexity" evidence="1">
    <location>
        <begin position="52"/>
        <end position="70"/>
    </location>
</feature>
<evidence type="ECO:0000313" key="2">
    <source>
        <dbReference type="EMBL" id="ELP70379.1"/>
    </source>
</evidence>
<sequence length="139" mass="14601">MRRGAWRRGSRNLTPCQTHRAYALTCSPRHRSRGAPGPRCRAVSPAPGAPCATRVSPAVPSVAPVPSVTGGSVGGGGVAGRGGMEARRASVLMHPPFPRTGAGPAESVRRGTRPSRARIPARAYRHPGAYLRARWLLPA</sequence>
<dbReference type="PATRIC" id="fig|698760.3.peg.980"/>
<dbReference type="AlphaFoldDB" id="L7FGR4"/>
<feature type="compositionally biased region" description="Gly residues" evidence="1">
    <location>
        <begin position="71"/>
        <end position="83"/>
    </location>
</feature>
<reference evidence="2 3" key="1">
    <citation type="journal article" date="2011" name="Plasmid">
        <title>Streptomyces turgidiscabies Car8 contains a modular pathogenicity island that shares virulence genes with other actinobacterial plant pathogens.</title>
        <authorList>
            <person name="Huguet-Tapia J.C."/>
            <person name="Badger J.H."/>
            <person name="Loria R."/>
            <person name="Pettis G.S."/>
        </authorList>
    </citation>
    <scope>NUCLEOTIDE SEQUENCE [LARGE SCALE GENOMIC DNA]</scope>
    <source>
        <strain evidence="2 3">Car8</strain>
    </source>
</reference>
<comment type="caution">
    <text evidence="2">The sequence shown here is derived from an EMBL/GenBank/DDBJ whole genome shotgun (WGS) entry which is preliminary data.</text>
</comment>
<dbReference type="Proteomes" id="UP000010931">
    <property type="component" value="Unassembled WGS sequence"/>
</dbReference>
<name>L7FGR4_STRT8</name>
<protein>
    <submittedName>
        <fullName evidence="2">Uncharacterized protein</fullName>
    </submittedName>
</protein>
<gene>
    <name evidence="2" type="ORF">STRTUCAR8_02341</name>
</gene>
<evidence type="ECO:0000256" key="1">
    <source>
        <dbReference type="SAM" id="MobiDB-lite"/>
    </source>
</evidence>